<dbReference type="InterPro" id="IPR036866">
    <property type="entry name" value="RibonucZ/Hydroxyglut_hydro"/>
</dbReference>
<comment type="caution">
    <text evidence="3">The sequence shown here is derived from an EMBL/GenBank/DDBJ whole genome shotgun (WGS) entry which is preliminary data.</text>
</comment>
<dbReference type="InterPro" id="IPR001279">
    <property type="entry name" value="Metallo-B-lactamas"/>
</dbReference>
<proteinExistence type="predicted"/>
<dbReference type="Gene3D" id="3.60.15.10">
    <property type="entry name" value="Ribonuclease Z/Hydroxyacylglutathione hydrolase-like"/>
    <property type="match status" value="1"/>
</dbReference>
<organism evidence="3 4">
    <name type="scientific">Hortaea werneckii</name>
    <name type="common">Black yeast</name>
    <name type="synonym">Cladosporium werneckii</name>
    <dbReference type="NCBI Taxonomy" id="91943"/>
    <lineage>
        <taxon>Eukaryota</taxon>
        <taxon>Fungi</taxon>
        <taxon>Dikarya</taxon>
        <taxon>Ascomycota</taxon>
        <taxon>Pezizomycotina</taxon>
        <taxon>Dothideomycetes</taxon>
        <taxon>Dothideomycetidae</taxon>
        <taxon>Mycosphaerellales</taxon>
        <taxon>Teratosphaeriaceae</taxon>
        <taxon>Hortaea</taxon>
    </lineage>
</organism>
<evidence type="ECO:0000256" key="1">
    <source>
        <dbReference type="SAM" id="MobiDB-lite"/>
    </source>
</evidence>
<evidence type="ECO:0000259" key="2">
    <source>
        <dbReference type="Pfam" id="PF12706"/>
    </source>
</evidence>
<feature type="domain" description="Metallo-beta-lactamase" evidence="2">
    <location>
        <begin position="160"/>
        <end position="374"/>
    </location>
</feature>
<evidence type="ECO:0000313" key="3">
    <source>
        <dbReference type="EMBL" id="RMY95638.1"/>
    </source>
</evidence>
<accession>A0A3M7G3C2</accession>
<evidence type="ECO:0000313" key="4">
    <source>
        <dbReference type="Proteomes" id="UP000281468"/>
    </source>
</evidence>
<gene>
    <name evidence="3" type="ORF">D0862_08704</name>
</gene>
<name>A0A3M7G3C2_HORWE</name>
<dbReference type="GO" id="GO:0070290">
    <property type="term" value="F:N-acylphosphatidylethanolamine-specific phospholipase D activity"/>
    <property type="evidence" value="ECO:0007669"/>
    <property type="project" value="TreeGrafter"/>
</dbReference>
<sequence>MYGGIRPFLSRLASHHVTVPRNLVRMVSTITVNPLPPVRKQQQLVGGQQEGINDDEEEEGKVVKAHHRPGGGFQNPWNSFRQHSLSEALKLRFGSHPEKNFVPVPQGPDGARSTELVKVRKPDWGVDGGDKLRATWIGHASFLIEFPVAATASGAERGVRVLCDPVFSERTSPFQWLGPKRYTPTPCLLEELPEVDVVCISHNHYDHLDYTTVQHIYDRQRGRVHFVAGLGNKKWFTQHVGCHEDEVSEFDWWEGCELEVKDLGKVRMTCCPTQHGSGRSINDQGQTLWCSWAIESNGKKLYFAGDTAYKAEDAPAACPAFQGIGESLGPFDLALLPIGLMSPHQWMGSVHATPEQSLQIHKDVKSKLGIGMHWGTVRGGISAHYEDVRDPPRRWQAAAEKEGLWRGGGPQGTPPQTEETGPGPSEHGGVGLCEIGETVAV</sequence>
<dbReference type="PANTHER" id="PTHR15032">
    <property type="entry name" value="N-ACYL-PHOSPHATIDYLETHANOLAMINE-HYDROLYZING PHOSPHOLIPASE D"/>
    <property type="match status" value="1"/>
</dbReference>
<dbReference type="GO" id="GO:0005737">
    <property type="term" value="C:cytoplasm"/>
    <property type="evidence" value="ECO:0007669"/>
    <property type="project" value="TreeGrafter"/>
</dbReference>
<feature type="compositionally biased region" description="Low complexity" evidence="1">
    <location>
        <begin position="414"/>
        <end position="424"/>
    </location>
</feature>
<dbReference type="GO" id="GO:0070292">
    <property type="term" value="P:N-acylphosphatidylethanolamine metabolic process"/>
    <property type="evidence" value="ECO:0007669"/>
    <property type="project" value="TreeGrafter"/>
</dbReference>
<reference evidence="3 4" key="1">
    <citation type="journal article" date="2018" name="BMC Genomics">
        <title>Genomic evidence for intraspecific hybridization in a clonal and extremely halotolerant yeast.</title>
        <authorList>
            <person name="Gostincar C."/>
            <person name="Stajich J.E."/>
            <person name="Zupancic J."/>
            <person name="Zalar P."/>
            <person name="Gunde-Cimerman N."/>
        </authorList>
    </citation>
    <scope>NUCLEOTIDE SEQUENCE [LARGE SCALE GENOMIC DNA]</scope>
    <source>
        <strain evidence="3 4">EXF-171</strain>
    </source>
</reference>
<dbReference type="Pfam" id="PF12706">
    <property type="entry name" value="Lactamase_B_2"/>
    <property type="match status" value="1"/>
</dbReference>
<protein>
    <recommendedName>
        <fullName evidence="2">Metallo-beta-lactamase domain-containing protein</fullName>
    </recommendedName>
</protein>
<dbReference type="GO" id="GO:0070291">
    <property type="term" value="P:N-acylethanolamine metabolic process"/>
    <property type="evidence" value="ECO:0007669"/>
    <property type="project" value="TreeGrafter"/>
</dbReference>
<feature type="region of interest" description="Disordered" evidence="1">
    <location>
        <begin position="403"/>
        <end position="441"/>
    </location>
</feature>
<dbReference type="AlphaFoldDB" id="A0A3M7G3C2"/>
<dbReference type="SUPFAM" id="SSF56281">
    <property type="entry name" value="Metallo-hydrolase/oxidoreductase"/>
    <property type="match status" value="1"/>
</dbReference>
<dbReference type="VEuPathDB" id="FungiDB:BTJ68_07626"/>
<dbReference type="EMBL" id="QWIQ01000301">
    <property type="protein sequence ID" value="RMY95638.1"/>
    <property type="molecule type" value="Genomic_DNA"/>
</dbReference>
<dbReference type="PANTHER" id="PTHR15032:SF4">
    <property type="entry name" value="N-ACYL-PHOSPHATIDYLETHANOLAMINE-HYDROLYZING PHOSPHOLIPASE D"/>
    <property type="match status" value="1"/>
</dbReference>
<dbReference type="Proteomes" id="UP000281468">
    <property type="component" value="Unassembled WGS sequence"/>
</dbReference>